<organism evidence="1 2">
    <name type="scientific">Grifola frondosa</name>
    <name type="common">Maitake</name>
    <name type="synonym">Polyporus frondosus</name>
    <dbReference type="NCBI Taxonomy" id="5627"/>
    <lineage>
        <taxon>Eukaryota</taxon>
        <taxon>Fungi</taxon>
        <taxon>Dikarya</taxon>
        <taxon>Basidiomycota</taxon>
        <taxon>Agaricomycotina</taxon>
        <taxon>Agaricomycetes</taxon>
        <taxon>Polyporales</taxon>
        <taxon>Grifolaceae</taxon>
        <taxon>Grifola</taxon>
    </lineage>
</organism>
<dbReference type="AlphaFoldDB" id="A0A1C7LY41"/>
<evidence type="ECO:0000313" key="1">
    <source>
        <dbReference type="EMBL" id="OBZ69620.1"/>
    </source>
</evidence>
<comment type="caution">
    <text evidence="1">The sequence shown here is derived from an EMBL/GenBank/DDBJ whole genome shotgun (WGS) entry which is preliminary data.</text>
</comment>
<dbReference type="EMBL" id="LUGG01000015">
    <property type="protein sequence ID" value="OBZ69620.1"/>
    <property type="molecule type" value="Genomic_DNA"/>
</dbReference>
<reference evidence="1 2" key="1">
    <citation type="submission" date="2016-03" db="EMBL/GenBank/DDBJ databases">
        <title>Whole genome sequencing of Grifola frondosa 9006-11.</title>
        <authorList>
            <person name="Min B."/>
            <person name="Park H."/>
            <person name="Kim J.-G."/>
            <person name="Cho H."/>
            <person name="Oh Y.-L."/>
            <person name="Kong W.-S."/>
            <person name="Choi I.-G."/>
        </authorList>
    </citation>
    <scope>NUCLEOTIDE SEQUENCE [LARGE SCALE GENOMIC DNA]</scope>
    <source>
        <strain evidence="1 2">9006-11</strain>
    </source>
</reference>
<gene>
    <name evidence="1" type="ORF">A0H81_10100</name>
</gene>
<proteinExistence type="predicted"/>
<evidence type="ECO:0000313" key="2">
    <source>
        <dbReference type="Proteomes" id="UP000092993"/>
    </source>
</evidence>
<dbReference type="Proteomes" id="UP000092993">
    <property type="component" value="Unassembled WGS sequence"/>
</dbReference>
<sequence length="76" mass="8672">MRDIVTWNECEDWDFPRQAGSCLAAAMARCHGTSDVLEVLRILIIDKKQFHQTQRPESVDLLRPTFVCVLAQDIGL</sequence>
<protein>
    <submittedName>
        <fullName evidence="1">Uncharacterized protein</fullName>
    </submittedName>
</protein>
<name>A0A1C7LY41_GRIFR</name>
<accession>A0A1C7LY41</accession>
<keyword evidence="2" id="KW-1185">Reference proteome</keyword>